<gene>
    <name evidence="12" type="primary">LOC109727600</name>
</gene>
<dbReference type="AlphaFoldDB" id="A0A6P5GZU1"/>
<dbReference type="Proteomes" id="UP000515123">
    <property type="component" value="Linkage group 22"/>
</dbReference>
<keyword evidence="4" id="KW-0132">Cell division</keyword>
<proteinExistence type="inferred from homology"/>
<dbReference type="GO" id="GO:0051258">
    <property type="term" value="P:protein polymerization"/>
    <property type="evidence" value="ECO:0007669"/>
    <property type="project" value="UniProtKB-ARBA"/>
</dbReference>
<comment type="subunit">
    <text evidence="8">Homodimer. Forms long polymer filaments with other SOKs proteins polymers (e.g. SOK1, SOK2, SOK3 and SOK4) crucial for polar localization and biological activity. Binds to ANGUSTIFOLIA (AN).</text>
</comment>
<dbReference type="GO" id="GO:0005886">
    <property type="term" value="C:plasma membrane"/>
    <property type="evidence" value="ECO:0007669"/>
    <property type="project" value="UniProtKB-SubCell"/>
</dbReference>
<evidence type="ECO:0000259" key="10">
    <source>
        <dbReference type="Pfam" id="PF06136"/>
    </source>
</evidence>
<keyword evidence="11" id="KW-1185">Reference proteome</keyword>
<evidence type="ECO:0000256" key="6">
    <source>
        <dbReference type="ARBA" id="ARBA00023306"/>
    </source>
</evidence>
<dbReference type="InterPro" id="IPR048351">
    <property type="entry name" value="SOK_DIX"/>
</dbReference>
<feature type="domain" description="SOSEKI DIX-like" evidence="10">
    <location>
        <begin position="46"/>
        <end position="135"/>
    </location>
</feature>
<evidence type="ECO:0000313" key="11">
    <source>
        <dbReference type="Proteomes" id="UP000515123"/>
    </source>
</evidence>
<reference evidence="12" key="2">
    <citation type="submission" date="2025-08" db="UniProtKB">
        <authorList>
            <consortium name="RefSeq"/>
        </authorList>
    </citation>
    <scope>IDENTIFICATION</scope>
    <source>
        <tissue evidence="12">Leaf</tissue>
    </source>
</reference>
<dbReference type="InterPro" id="IPR010369">
    <property type="entry name" value="SOK"/>
</dbReference>
<feature type="region of interest" description="Disordered" evidence="9">
    <location>
        <begin position="441"/>
        <end position="479"/>
    </location>
</feature>
<comment type="similarity">
    <text evidence="7">Belongs to the SOSEKI family.</text>
</comment>
<feature type="compositionally biased region" description="Low complexity" evidence="9">
    <location>
        <begin position="310"/>
        <end position="321"/>
    </location>
</feature>
<evidence type="ECO:0000256" key="5">
    <source>
        <dbReference type="ARBA" id="ARBA00023136"/>
    </source>
</evidence>
<evidence type="ECO:0000256" key="9">
    <source>
        <dbReference type="SAM" id="MobiDB-lite"/>
    </source>
</evidence>
<feature type="compositionally biased region" description="Polar residues" evidence="9">
    <location>
        <begin position="234"/>
        <end position="244"/>
    </location>
</feature>
<organism evidence="11 12">
    <name type="scientific">Ananas comosus</name>
    <name type="common">Pineapple</name>
    <name type="synonym">Ananas ananas</name>
    <dbReference type="NCBI Taxonomy" id="4615"/>
    <lineage>
        <taxon>Eukaryota</taxon>
        <taxon>Viridiplantae</taxon>
        <taxon>Streptophyta</taxon>
        <taxon>Embryophyta</taxon>
        <taxon>Tracheophyta</taxon>
        <taxon>Spermatophyta</taxon>
        <taxon>Magnoliopsida</taxon>
        <taxon>Liliopsida</taxon>
        <taxon>Poales</taxon>
        <taxon>Bromeliaceae</taxon>
        <taxon>Bromelioideae</taxon>
        <taxon>Ananas</taxon>
    </lineage>
</organism>
<feature type="region of interest" description="Disordered" evidence="9">
    <location>
        <begin position="135"/>
        <end position="322"/>
    </location>
</feature>
<dbReference type="GO" id="GO:0051301">
    <property type="term" value="P:cell division"/>
    <property type="evidence" value="ECO:0007669"/>
    <property type="project" value="UniProtKB-KW"/>
</dbReference>
<dbReference type="GO" id="GO:0090708">
    <property type="term" value="P:specification of plant organ axis polarity"/>
    <property type="evidence" value="ECO:0007669"/>
    <property type="project" value="UniProtKB-ARBA"/>
</dbReference>
<evidence type="ECO:0000256" key="7">
    <source>
        <dbReference type="ARBA" id="ARBA00024211"/>
    </source>
</evidence>
<feature type="compositionally biased region" description="Basic and acidic residues" evidence="9">
    <location>
        <begin position="135"/>
        <end position="144"/>
    </location>
</feature>
<feature type="compositionally biased region" description="Polar residues" evidence="9">
    <location>
        <begin position="146"/>
        <end position="179"/>
    </location>
</feature>
<dbReference type="RefSeq" id="XP_020113347.1">
    <property type="nucleotide sequence ID" value="XM_020257758.1"/>
</dbReference>
<feature type="region of interest" description="Disordered" evidence="9">
    <location>
        <begin position="501"/>
        <end position="552"/>
    </location>
</feature>
<comment type="subcellular location">
    <subcellularLocation>
        <location evidence="1">Cell membrane</location>
        <topology evidence="1">Peripheral membrane protein</topology>
        <orientation evidence="1">Cytoplasmic side</orientation>
    </subcellularLocation>
</comment>
<keyword evidence="3" id="KW-1003">Cell membrane</keyword>
<feature type="region of interest" description="Disordered" evidence="9">
    <location>
        <begin position="1"/>
        <end position="42"/>
    </location>
</feature>
<dbReference type="PANTHER" id="PTHR31083:SF6">
    <property type="entry name" value="PROTEIN SOSEKI 3"/>
    <property type="match status" value="1"/>
</dbReference>
<sequence length="585" mass="64618">MEGRMRRYGARSSPERTRVWVEPQPPPPMAMAMPKQHSQSPQPKKVPVVYYLCRNRHLEHPHFMEVPLSSSSEALYLRDVIIRLNALRGKGMAAMYSWSCKRSYKNGFVWHDLSEDDLVHPAQGNEYILKGSELLDRSPPDRQHHGASNTKIENSKQPQQESPTSCRNQEVCSSSSSPTILVEGTKLPPPSPLPPPPPTPPSPPPSTLREDEPCHTPRSGSSGNFSPEPKGRTAPSSRTSSLSPTEYRIYKPVGAQDASTQTDDRKGKNPVQAETRTTGVSTDDGPLDFQERDPKRTPRSNEQPEMIIESSPPLTSSSVSSGGRIDTLESLIRAEASKRNSFRILEEEEVYVPVASRLRATNLLMHLITCGSISVKDHRSFGLVPTYRPRFTHMNFPSPFFSTSMMVGDMDGFSEKPRMMGMRLEGAEYFSGSLLETKRHKEGEAGVPILKRSSSFDEDRTSKIPDSKGNKENLADSSSVKCLPRAMKMASCRSARNETIRSPISDAGNSSAVPECSGQSSPLCSSKGGSKRITDSSSAKGSSRRLESFKEEKEKVIKIEERLASGARVIIKSSCDESYDSSESL</sequence>
<dbReference type="GeneID" id="109727600"/>
<feature type="compositionally biased region" description="Pro residues" evidence="9">
    <location>
        <begin position="187"/>
        <end position="206"/>
    </location>
</feature>
<dbReference type="Pfam" id="PF06136">
    <property type="entry name" value="SOK"/>
    <property type="match status" value="1"/>
</dbReference>
<evidence type="ECO:0000256" key="1">
    <source>
        <dbReference type="ARBA" id="ARBA00004413"/>
    </source>
</evidence>
<dbReference type="OrthoDB" id="1280899at2759"/>
<protein>
    <submittedName>
        <fullName evidence="12">Protein UPSTREAM OF FLC-like isoform X1</fullName>
    </submittedName>
</protein>
<name>A0A6P5GZU1_ANACO</name>
<evidence type="ECO:0000256" key="3">
    <source>
        <dbReference type="ARBA" id="ARBA00022475"/>
    </source>
</evidence>
<feature type="compositionally biased region" description="Polar residues" evidence="9">
    <location>
        <begin position="507"/>
        <end position="528"/>
    </location>
</feature>
<feature type="compositionally biased region" description="Basic and acidic residues" evidence="9">
    <location>
        <begin position="454"/>
        <end position="474"/>
    </location>
</feature>
<evidence type="ECO:0000256" key="2">
    <source>
        <dbReference type="ARBA" id="ARBA00022473"/>
    </source>
</evidence>
<keyword evidence="6" id="KW-0131">Cell cycle</keyword>
<dbReference type="GO" id="GO:2000067">
    <property type="term" value="P:regulation of root morphogenesis"/>
    <property type="evidence" value="ECO:0007669"/>
    <property type="project" value="UniProtKB-ARBA"/>
</dbReference>
<keyword evidence="5" id="KW-0472">Membrane</keyword>
<accession>A0A6P5GZU1</accession>
<feature type="compositionally biased region" description="Polar residues" evidence="9">
    <location>
        <begin position="272"/>
        <end position="281"/>
    </location>
</feature>
<evidence type="ECO:0000256" key="4">
    <source>
        <dbReference type="ARBA" id="ARBA00022618"/>
    </source>
</evidence>
<evidence type="ECO:0000256" key="8">
    <source>
        <dbReference type="ARBA" id="ARBA00046534"/>
    </source>
</evidence>
<keyword evidence="2" id="KW-0217">Developmental protein</keyword>
<reference evidence="11" key="1">
    <citation type="journal article" date="2015" name="Nat. Genet.">
        <title>The pineapple genome and the evolution of CAM photosynthesis.</title>
        <authorList>
            <person name="Ming R."/>
            <person name="VanBuren R."/>
            <person name="Wai C.M."/>
            <person name="Tang H."/>
            <person name="Schatz M.C."/>
            <person name="Bowers J.E."/>
            <person name="Lyons E."/>
            <person name="Wang M.L."/>
            <person name="Chen J."/>
            <person name="Biggers E."/>
            <person name="Zhang J."/>
            <person name="Huang L."/>
            <person name="Zhang L."/>
            <person name="Miao W."/>
            <person name="Zhang J."/>
            <person name="Ye Z."/>
            <person name="Miao C."/>
            <person name="Lin Z."/>
            <person name="Wang H."/>
            <person name="Zhou H."/>
            <person name="Yim W.C."/>
            <person name="Priest H.D."/>
            <person name="Zheng C."/>
            <person name="Woodhouse M."/>
            <person name="Edger P.P."/>
            <person name="Guyot R."/>
            <person name="Guo H.B."/>
            <person name="Guo H."/>
            <person name="Zheng G."/>
            <person name="Singh R."/>
            <person name="Sharma A."/>
            <person name="Min X."/>
            <person name="Zheng Y."/>
            <person name="Lee H."/>
            <person name="Gurtowski J."/>
            <person name="Sedlazeck F.J."/>
            <person name="Harkess A."/>
            <person name="McKain M.R."/>
            <person name="Liao Z."/>
            <person name="Fang J."/>
            <person name="Liu J."/>
            <person name="Zhang X."/>
            <person name="Zhang Q."/>
            <person name="Hu W."/>
            <person name="Qin Y."/>
            <person name="Wang K."/>
            <person name="Chen L.Y."/>
            <person name="Shirley N."/>
            <person name="Lin Y.R."/>
            <person name="Liu L.Y."/>
            <person name="Hernandez A.G."/>
            <person name="Wright C.L."/>
            <person name="Bulone V."/>
            <person name="Tuskan G.A."/>
            <person name="Heath K."/>
            <person name="Zee F."/>
            <person name="Moore P.H."/>
            <person name="Sunkar R."/>
            <person name="Leebens-Mack J.H."/>
            <person name="Mockler T."/>
            <person name="Bennetzen J.L."/>
            <person name="Freeling M."/>
            <person name="Sankoff D."/>
            <person name="Paterson A.H."/>
            <person name="Zhu X."/>
            <person name="Yang X."/>
            <person name="Smith J.A."/>
            <person name="Cushman J.C."/>
            <person name="Paull R.E."/>
            <person name="Yu Q."/>
        </authorList>
    </citation>
    <scope>NUCLEOTIDE SEQUENCE [LARGE SCALE GENOMIC DNA]</scope>
    <source>
        <strain evidence="11">cv. F153</strain>
    </source>
</reference>
<evidence type="ECO:0000313" key="12">
    <source>
        <dbReference type="RefSeq" id="XP_020113347.1"/>
    </source>
</evidence>
<dbReference type="GO" id="GO:0051302">
    <property type="term" value="P:regulation of cell division"/>
    <property type="evidence" value="ECO:0007669"/>
    <property type="project" value="UniProtKB-ARBA"/>
</dbReference>
<dbReference type="InterPro" id="IPR021182">
    <property type="entry name" value="SOK_magnoliopsida"/>
</dbReference>
<dbReference type="PANTHER" id="PTHR31083">
    <property type="entry name" value="UPSTREAM OF FLC PROTEIN (DUF966)"/>
    <property type="match status" value="1"/>
</dbReference>
<dbReference type="PIRSF" id="PIRSF031043">
    <property type="entry name" value="UCP031043"/>
    <property type="match status" value="1"/>
</dbReference>